<protein>
    <submittedName>
        <fullName evidence="2">Unannotated protein</fullName>
    </submittedName>
</protein>
<proteinExistence type="predicted"/>
<dbReference type="Gene3D" id="2.60.40.2700">
    <property type="match status" value="4"/>
</dbReference>
<feature type="compositionally biased region" description="Polar residues" evidence="1">
    <location>
        <begin position="811"/>
        <end position="824"/>
    </location>
</feature>
<dbReference type="Gene3D" id="2.60.40.1120">
    <property type="entry name" value="Carboxypeptidase-like, regulatory domain"/>
    <property type="match status" value="2"/>
</dbReference>
<feature type="region of interest" description="Disordered" evidence="1">
    <location>
        <begin position="997"/>
        <end position="1022"/>
    </location>
</feature>
<dbReference type="EMBL" id="CAEZYQ010000009">
    <property type="protein sequence ID" value="CAB4742016.1"/>
    <property type="molecule type" value="Genomic_DNA"/>
</dbReference>
<evidence type="ECO:0000313" key="2">
    <source>
        <dbReference type="EMBL" id="CAB4742016.1"/>
    </source>
</evidence>
<evidence type="ECO:0000256" key="1">
    <source>
        <dbReference type="SAM" id="MobiDB-lite"/>
    </source>
</evidence>
<dbReference type="InterPro" id="IPR008969">
    <property type="entry name" value="CarboxyPept-like_regulatory"/>
</dbReference>
<name>A0A6J6T4D2_9ZZZZ</name>
<feature type="region of interest" description="Disordered" evidence="1">
    <location>
        <begin position="811"/>
        <end position="836"/>
    </location>
</feature>
<dbReference type="SUPFAM" id="SSF49464">
    <property type="entry name" value="Carboxypeptidase regulatory domain-like"/>
    <property type="match status" value="2"/>
</dbReference>
<sequence length="1301" mass="133656">MRSAVPSRRLTRLGAIPLLFLTLLGLVVGGLSAPAVAAPGDTITFSGSVSRTVNGAPTAESGVTVDAFLSSNLNQAVTTAVSGANGSWAFPATPALQEQASGGYKIRFSGPGYDTVWFATGGAVADPANATTLNASNPNVNATVTYAPVTVSGEVVNDEGQGIQGITVALQTRTLGQNGATTYSPVATSPASVVTSAAGTYSFTVRPGSYVMSFAGSGFGTQYYDGDTDDEATLTPDRDAAQLFTVAKNAPETVNATLVASPLLSGVVKDSSGTPISGVVVTAETRTLQADGEFEYAVASSSQAGTDGSFTLDVPAGSYVVGYDAPGFVNVFWNGANQTPTSNKDAAQLATVSAGNPRDVSATLTLRASTVSGRALAVDGSPLQDVVVEALTYSPALVQANRGTWSRVTGTAAARTDSNGRYKLVVPPGVPFRIGFDSPDTAREDRFYPAANVADEASNVTVAEGQSLSGYDVTLPLLASLTGTVAEANGSVFSGTGTVQPLRRIDFTELGEKGGPAHSSWVPIGTPVSLSNGAFLLRLPADSYRLKVVLGDGEEGFLPGLVGLDQAPNITLGNQATLAGQQYRLPARRALSGVVRDAAGTPQAGATAGARYRYVNDVKDGLAQLSDWIEPQGVSRQAATQSNGTYSIQLRERAYQVFASPAGQSGRTYFGPPNATENDAVLVPVSGQDVSGIDITFGSIGVQNDVRPWVTGLADPGSTLTANTGSWSPTDVTLTTQWQYLPVGADGSVDANWVTVTRTPEGGASPSGFGTPSANGQTFVIPSDNPLTCPLFATGCAPDVAYRVRVTGSRPNTASTTVSVSSKPTGRVRSGPAPEQENRRIPVVSGMPATGQTLTTDNGVWATQTTYTYQWYADNAPISGATSQSFTVTAAQLGKKLSVRVIPTGAPGSAAVDSAQTVAAVRGQLSATTRPSVSGTPRVGATLTAEPGTWSDPSPTFAYQWMANGQPVAGATTNMLALTDNLAGSSIRVTVTATKPSGYTPGTASSESTAPVADDPTKVTNRSLPVVSGTAKVGEQLSTTNGTWTNEPTSFTYQWLADGVAVTGATQQTFLLTAAQAGKRMSVRVTAAKTGLTSGQATSAQTALVAPADGTDPETCEITVTGGPTVAGTPEVGNVLAVTNGTTTPDGVTATYQWLRDGLAITGATGATYRVVTADEGAALAVRVTYSKTDCADVVRTAQAGTVPDGEPTDPVKPRLDTVKKIKGNKLVLKVTVTASTQDPVVGNLVATENGKRVASGALNSQGKRKLVVRGLKKGFHSIRLTFQGNDLVRERSKTFTFTIR</sequence>
<accession>A0A6J6T4D2</accession>
<reference evidence="2" key="1">
    <citation type="submission" date="2020-05" db="EMBL/GenBank/DDBJ databases">
        <authorList>
            <person name="Chiriac C."/>
            <person name="Salcher M."/>
            <person name="Ghai R."/>
            <person name="Kavagutti S V."/>
        </authorList>
    </citation>
    <scope>NUCLEOTIDE SEQUENCE</scope>
</reference>
<gene>
    <name evidence="2" type="ORF">UFOPK2761_01340</name>
</gene>
<feature type="compositionally biased region" description="Polar residues" evidence="1">
    <location>
        <begin position="997"/>
        <end position="1009"/>
    </location>
</feature>
<organism evidence="2">
    <name type="scientific">freshwater metagenome</name>
    <dbReference type="NCBI Taxonomy" id="449393"/>
    <lineage>
        <taxon>unclassified sequences</taxon>
        <taxon>metagenomes</taxon>
        <taxon>ecological metagenomes</taxon>
    </lineage>
</organism>